<dbReference type="GO" id="GO:0005886">
    <property type="term" value="C:plasma membrane"/>
    <property type="evidence" value="ECO:0007669"/>
    <property type="project" value="TreeGrafter"/>
</dbReference>
<accession>A0A0K8MF69</accession>
<dbReference type="GO" id="GO:0006886">
    <property type="term" value="P:intracellular protein transport"/>
    <property type="evidence" value="ECO:0007669"/>
    <property type="project" value="InterPro"/>
</dbReference>
<keyword evidence="8 9" id="KW-0472">Membrane</keyword>
<evidence type="ECO:0000256" key="2">
    <source>
        <dbReference type="ARBA" id="ARBA00022448"/>
    </source>
</evidence>
<dbReference type="Pfam" id="PF00584">
    <property type="entry name" value="SecE"/>
    <property type="match status" value="1"/>
</dbReference>
<dbReference type="InterPro" id="IPR001901">
    <property type="entry name" value="Translocase_SecE/Sec61-g"/>
</dbReference>
<feature type="transmembrane region" description="Helical" evidence="9">
    <location>
        <begin position="27"/>
        <end position="48"/>
    </location>
</feature>
<dbReference type="Proteomes" id="UP000253891">
    <property type="component" value="Unassembled WGS sequence"/>
</dbReference>
<evidence type="ECO:0000256" key="5">
    <source>
        <dbReference type="ARBA" id="ARBA00022927"/>
    </source>
</evidence>
<reference evidence="10 11" key="1">
    <citation type="journal article" date="2015" name="BMC Genomics">
        <title>Comparative genomics of Fructobacillus spp. and Leuconostoc spp. reveals niche-specific evolution of Fructobacillus spp.</title>
        <authorList>
            <person name="Endo A."/>
            <person name="Tanizawa Y."/>
            <person name="Tanaka N."/>
            <person name="Maeno S."/>
            <person name="Kumar H."/>
            <person name="Shiwa Y."/>
            <person name="Okada S."/>
            <person name="Yoshikawa H."/>
            <person name="Dicks L."/>
            <person name="Nakagawa J."/>
            <person name="Arita M."/>
        </authorList>
    </citation>
    <scope>NUCLEOTIDE SEQUENCE [LARGE SCALE GENOMIC DNA]</scope>
    <source>
        <strain evidence="10 11">JCM 12225</strain>
    </source>
</reference>
<keyword evidence="4 9" id="KW-0812">Transmembrane</keyword>
<evidence type="ECO:0000256" key="6">
    <source>
        <dbReference type="ARBA" id="ARBA00022989"/>
    </source>
</evidence>
<keyword evidence="5" id="KW-0653">Protein transport</keyword>
<keyword evidence="7" id="KW-0811">Translocation</keyword>
<evidence type="ECO:0000256" key="4">
    <source>
        <dbReference type="ARBA" id="ARBA00022692"/>
    </source>
</evidence>
<gene>
    <name evidence="10" type="primary">secE</name>
    <name evidence="10" type="ORF">FFIC_090080</name>
</gene>
<dbReference type="EMBL" id="DF967986">
    <property type="protein sequence ID" value="GAO99186.1"/>
    <property type="molecule type" value="Genomic_DNA"/>
</dbReference>
<dbReference type="GO" id="GO:0006605">
    <property type="term" value="P:protein targeting"/>
    <property type="evidence" value="ECO:0007669"/>
    <property type="project" value="InterPro"/>
</dbReference>
<protein>
    <submittedName>
        <fullName evidence="10">Protein translocase subunit SecE</fullName>
    </submittedName>
</protein>
<keyword evidence="3" id="KW-1003">Cell membrane</keyword>
<dbReference type="GO" id="GO:0009306">
    <property type="term" value="P:protein secretion"/>
    <property type="evidence" value="ECO:0007669"/>
    <property type="project" value="InterPro"/>
</dbReference>
<evidence type="ECO:0000256" key="9">
    <source>
        <dbReference type="SAM" id="Phobius"/>
    </source>
</evidence>
<proteinExistence type="predicted"/>
<keyword evidence="2" id="KW-0813">Transport</keyword>
<dbReference type="GO" id="GO:0008320">
    <property type="term" value="F:protein transmembrane transporter activity"/>
    <property type="evidence" value="ECO:0007669"/>
    <property type="project" value="InterPro"/>
</dbReference>
<dbReference type="InterPro" id="IPR038379">
    <property type="entry name" value="SecE_sf"/>
</dbReference>
<dbReference type="PANTHER" id="PTHR33910:SF1">
    <property type="entry name" value="PROTEIN TRANSLOCASE SUBUNIT SECE"/>
    <property type="match status" value="1"/>
</dbReference>
<dbReference type="NCBIfam" id="TIGR00964">
    <property type="entry name" value="secE_bact"/>
    <property type="match status" value="1"/>
</dbReference>
<dbReference type="GO" id="GO:0043952">
    <property type="term" value="P:protein transport by the Sec complex"/>
    <property type="evidence" value="ECO:0007669"/>
    <property type="project" value="TreeGrafter"/>
</dbReference>
<organism evidence="10 11">
    <name type="scientific">Fructobacillus ficulneus</name>
    <dbReference type="NCBI Taxonomy" id="157463"/>
    <lineage>
        <taxon>Bacteria</taxon>
        <taxon>Bacillati</taxon>
        <taxon>Bacillota</taxon>
        <taxon>Bacilli</taxon>
        <taxon>Lactobacillales</taxon>
        <taxon>Lactobacillaceae</taxon>
        <taxon>Fructobacillus</taxon>
    </lineage>
</organism>
<evidence type="ECO:0000256" key="8">
    <source>
        <dbReference type="ARBA" id="ARBA00023136"/>
    </source>
</evidence>
<name>A0A0K8MF69_9LACO</name>
<evidence type="ECO:0000256" key="1">
    <source>
        <dbReference type="ARBA" id="ARBA00004370"/>
    </source>
</evidence>
<evidence type="ECO:0000256" key="7">
    <source>
        <dbReference type="ARBA" id="ARBA00023010"/>
    </source>
</evidence>
<dbReference type="InterPro" id="IPR005807">
    <property type="entry name" value="SecE_bac"/>
</dbReference>
<evidence type="ECO:0000256" key="3">
    <source>
        <dbReference type="ARBA" id="ARBA00022475"/>
    </source>
</evidence>
<evidence type="ECO:0000313" key="10">
    <source>
        <dbReference type="EMBL" id="GAO99186.1"/>
    </source>
</evidence>
<dbReference type="STRING" id="157463.GCA_001047075_00107"/>
<keyword evidence="6 9" id="KW-1133">Transmembrane helix</keyword>
<dbReference type="RefSeq" id="WP_061992613.1">
    <property type="nucleotide sequence ID" value="NZ_DF967986.1"/>
</dbReference>
<evidence type="ECO:0000313" key="11">
    <source>
        <dbReference type="Proteomes" id="UP000253891"/>
    </source>
</evidence>
<comment type="subcellular location">
    <subcellularLocation>
        <location evidence="1">Membrane</location>
    </subcellularLocation>
</comment>
<dbReference type="AlphaFoldDB" id="A0A0K8MF69"/>
<sequence length="58" mass="6585">MITYFKNVAAEMRKVSWLSMEQTTKESVAVISISIVFAIIIGSSDWLLQKAVDFFLAR</sequence>
<dbReference type="PANTHER" id="PTHR33910">
    <property type="entry name" value="PROTEIN TRANSLOCASE SUBUNIT SECE"/>
    <property type="match status" value="1"/>
</dbReference>
<dbReference type="Gene3D" id="1.20.5.1030">
    <property type="entry name" value="Preprotein translocase secy subunit"/>
    <property type="match status" value="1"/>
</dbReference>
<keyword evidence="11" id="KW-1185">Reference proteome</keyword>